<gene>
    <name evidence="4" type="primary">traJ</name>
    <name evidence="4" type="ORF">EAH73_20470</name>
</gene>
<name>A0A502GH75_9BACT</name>
<keyword evidence="2" id="KW-0812">Transmembrane</keyword>
<feature type="compositionally biased region" description="Gly residues" evidence="1">
    <location>
        <begin position="343"/>
        <end position="356"/>
    </location>
</feature>
<feature type="transmembrane region" description="Helical" evidence="2">
    <location>
        <begin position="227"/>
        <end position="248"/>
    </location>
</feature>
<feature type="transmembrane region" description="Helical" evidence="2">
    <location>
        <begin position="74"/>
        <end position="94"/>
    </location>
</feature>
<comment type="caution">
    <text evidence="4">The sequence shown here is derived from an EMBL/GenBank/DDBJ whole genome shotgun (WGS) entry which is preliminary data.</text>
</comment>
<feature type="region of interest" description="Disordered" evidence="1">
    <location>
        <begin position="343"/>
        <end position="364"/>
    </location>
</feature>
<proteinExistence type="predicted"/>
<dbReference type="Proteomes" id="UP000317646">
    <property type="component" value="Unassembled WGS sequence"/>
</dbReference>
<feature type="transmembrane region" description="Helical" evidence="2">
    <location>
        <begin position="194"/>
        <end position="215"/>
    </location>
</feature>
<keyword evidence="2" id="KW-1133">Transmembrane helix</keyword>
<dbReference type="AlphaFoldDB" id="A0A502GH75"/>
<dbReference type="EMBL" id="RCYZ01000011">
    <property type="protein sequence ID" value="TPG60942.1"/>
    <property type="molecule type" value="Genomic_DNA"/>
</dbReference>
<organism evidence="4 5">
    <name type="scientific">Hymenobacter nivis</name>
    <dbReference type="NCBI Taxonomy" id="1850093"/>
    <lineage>
        <taxon>Bacteria</taxon>
        <taxon>Pseudomonadati</taxon>
        <taxon>Bacteroidota</taxon>
        <taxon>Cytophagia</taxon>
        <taxon>Cytophagales</taxon>
        <taxon>Hymenobacteraceae</taxon>
        <taxon>Hymenobacter</taxon>
    </lineage>
</organism>
<dbReference type="Pfam" id="PF07863">
    <property type="entry name" value="CtnDOT_TraJ"/>
    <property type="match status" value="1"/>
</dbReference>
<dbReference type="OrthoDB" id="1147144at2"/>
<feature type="transmembrane region" description="Helical" evidence="2">
    <location>
        <begin position="269"/>
        <end position="293"/>
    </location>
</feature>
<feature type="domain" description="Conjugative transposon TraJ C-terminal" evidence="3">
    <location>
        <begin position="14"/>
        <end position="334"/>
    </location>
</feature>
<keyword evidence="2" id="KW-0472">Membrane</keyword>
<dbReference type="InterPro" id="IPR012424">
    <property type="entry name" value="Conjugative_transposon_TraJ_C"/>
</dbReference>
<dbReference type="NCBIfam" id="TIGR03782">
    <property type="entry name" value="Bac_Flav_CT_J"/>
    <property type="match status" value="1"/>
</dbReference>
<keyword evidence="5" id="KW-1185">Reference proteome</keyword>
<dbReference type="RefSeq" id="WP_140469318.1">
    <property type="nucleotide sequence ID" value="NZ_RCYZ01000011.1"/>
</dbReference>
<sequence length="364" mass="38799">MTLFTLLLQVSIPVKSLQELLDNLYNEMLPLCADLVNVGRALGGLGALIFIASKVWRHQAEGSPIEFFPLLRPFAIGLAISLFPSMLGILNGVLGGISSATSSIVLTQNQDIIQLQARKTALLAARPENAPYEDDEAFDKELESKDVLDFGGKASLYFDRMSYSVQKNFREWIRNVLELAHDSAALVINTIRTFFLIILSIIGPISFGFAIWPGFESTLTNWFSRYINVFLWLPVANIFGAIIAKIQVMMLNLDIAQIQSNGDLEKADYGYMIFLVIAIAGYFTVPSVASWIVSASGLTNITRFASNAGGAAGSMAAGAAGGVAGQVAGRAMAAGRAVFGGGQGSQPAGGGQGGNGYQNTNKAA</sequence>
<evidence type="ECO:0000259" key="3">
    <source>
        <dbReference type="Pfam" id="PF07863"/>
    </source>
</evidence>
<accession>A0A502GH75</accession>
<evidence type="ECO:0000313" key="4">
    <source>
        <dbReference type="EMBL" id="TPG60942.1"/>
    </source>
</evidence>
<protein>
    <submittedName>
        <fullName evidence="4">Conjugative transposon protein TraJ</fullName>
    </submittedName>
</protein>
<evidence type="ECO:0000313" key="5">
    <source>
        <dbReference type="Proteomes" id="UP000317646"/>
    </source>
</evidence>
<reference evidence="4 5" key="1">
    <citation type="journal article" date="2019" name="Environ. Microbiol.">
        <title>Species interactions and distinct microbial communities in high Arctic permafrost affected cryosols are associated with the CH4 and CO2 gas fluxes.</title>
        <authorList>
            <person name="Altshuler I."/>
            <person name="Hamel J."/>
            <person name="Turney S."/>
            <person name="Magnuson E."/>
            <person name="Levesque R."/>
            <person name="Greer C."/>
            <person name="Whyte L.G."/>
        </authorList>
    </citation>
    <scope>NUCLEOTIDE SEQUENCE [LARGE SCALE GENOMIC DNA]</scope>
    <source>
        <strain evidence="4 5">S9.2P</strain>
    </source>
</reference>
<dbReference type="InterPro" id="IPR022393">
    <property type="entry name" value="Conjugative_transposon_TraJ"/>
</dbReference>
<evidence type="ECO:0000256" key="1">
    <source>
        <dbReference type="SAM" id="MobiDB-lite"/>
    </source>
</evidence>
<evidence type="ECO:0000256" key="2">
    <source>
        <dbReference type="SAM" id="Phobius"/>
    </source>
</evidence>